<evidence type="ECO:0000259" key="10">
    <source>
        <dbReference type="Pfam" id="PF12949"/>
    </source>
</evidence>
<organism evidence="11 12">
    <name type="scientific">Microbotryum saponariae</name>
    <dbReference type="NCBI Taxonomy" id="289078"/>
    <lineage>
        <taxon>Eukaryota</taxon>
        <taxon>Fungi</taxon>
        <taxon>Dikarya</taxon>
        <taxon>Basidiomycota</taxon>
        <taxon>Pucciniomycotina</taxon>
        <taxon>Microbotryomycetes</taxon>
        <taxon>Microbotryales</taxon>
        <taxon>Microbotryaceae</taxon>
        <taxon>Microbotryum</taxon>
    </lineage>
</organism>
<dbReference type="GO" id="GO:0003682">
    <property type="term" value="F:chromatin binding"/>
    <property type="evidence" value="ECO:0007669"/>
    <property type="project" value="InterPro"/>
</dbReference>
<feature type="compositionally biased region" description="Low complexity" evidence="7">
    <location>
        <begin position="194"/>
        <end position="205"/>
    </location>
</feature>
<comment type="subcellular location">
    <subcellularLocation>
        <location evidence="1">Nucleus inner membrane</location>
    </subcellularLocation>
</comment>
<dbReference type="EMBL" id="FMWP01000088">
    <property type="protein sequence ID" value="SCZ96239.1"/>
    <property type="molecule type" value="Genomic_DNA"/>
</dbReference>
<evidence type="ECO:0000256" key="8">
    <source>
        <dbReference type="SAM" id="Phobius"/>
    </source>
</evidence>
<dbReference type="InterPro" id="IPR041885">
    <property type="entry name" value="MAN1_winged_helix_dom"/>
</dbReference>
<dbReference type="InterPro" id="IPR044780">
    <property type="entry name" value="Heh2/Src1"/>
</dbReference>
<gene>
    <name evidence="11" type="ORF">BZ3500_MVSOF-1268-A1-R1_CHR8-2G10062</name>
</gene>
<feature type="region of interest" description="Disordered" evidence="7">
    <location>
        <begin position="65"/>
        <end position="250"/>
    </location>
</feature>
<dbReference type="STRING" id="289078.A0A2X0N8T5"/>
<dbReference type="Proteomes" id="UP000249723">
    <property type="component" value="Unassembled WGS sequence"/>
</dbReference>
<evidence type="ECO:0000256" key="6">
    <source>
        <dbReference type="ARBA" id="ARBA00023242"/>
    </source>
</evidence>
<dbReference type="PANTHER" id="PTHR47808:SF2">
    <property type="entry name" value="LEM DOMAIN-CONTAINING PROTEIN 2"/>
    <property type="match status" value="1"/>
</dbReference>
<dbReference type="InterPro" id="IPR018996">
    <property type="entry name" value="Man1/Src1-like_C"/>
</dbReference>
<feature type="compositionally biased region" description="Basic and acidic residues" evidence="7">
    <location>
        <begin position="132"/>
        <end position="144"/>
    </location>
</feature>
<dbReference type="Gene3D" id="1.10.10.1180">
    <property type="entry name" value="MAN1, winged-helix domain"/>
    <property type="match status" value="1"/>
</dbReference>
<dbReference type="CDD" id="cd12935">
    <property type="entry name" value="LEM_like"/>
    <property type="match status" value="1"/>
</dbReference>
<evidence type="ECO:0000256" key="7">
    <source>
        <dbReference type="SAM" id="MobiDB-lite"/>
    </source>
</evidence>
<keyword evidence="12" id="KW-1185">Reference proteome</keyword>
<feature type="compositionally biased region" description="Basic and acidic residues" evidence="7">
    <location>
        <begin position="86"/>
        <end position="96"/>
    </location>
</feature>
<feature type="domain" description="Man1/Src1-like C-terminal" evidence="9">
    <location>
        <begin position="434"/>
        <end position="792"/>
    </location>
</feature>
<dbReference type="GO" id="GO:0005637">
    <property type="term" value="C:nuclear inner membrane"/>
    <property type="evidence" value="ECO:0007669"/>
    <property type="project" value="UniProtKB-SubCell"/>
</dbReference>
<dbReference type="InterPro" id="IPR025856">
    <property type="entry name" value="HeH/LEM_domain"/>
</dbReference>
<sequence>MDHLQPEFNPNKSVVAHLRNILLRHDVPWPANAKKPQLVALYESHVRPKAPVLLRESLGVKASDHGILDGESQDGASLGELCTGSDRSDLDHHDARPMSAASGLKQDARSKKRALPATNASGRVSTRKRKKDSAADTDERERNHPTKSSTRKSGLGQPPPSSAGDDTTELKSRSASRHASAAGARRRTTHLINPSSSPLAPTSTPRQSLNYDSSGEAGFSDYNPFQSGPEDTPERKPRRKSSLGPGQSRVAEMNNIAYAESLPCGDNHLASNSSPPALHRPRVTAGSVESRHQLPSGTTERSSGHVTLPGRRYVVPRKSIKYIPDEIFVLGNELEALDRRDQVSDCGETGSSSQELEDDTPTQAYVGSLGSVLEPEGEVVDAWSSSPGAPTDSVRRRFTAPPMPNSALATVGPLPARNKAEDRSTSPGAFTVLCSLVLLVFALWWREEKLMVGFCDTQTAQNALSSSRSDSLFLRSFAPRWSSAWLTKIPSDVWRQMDRTHLRPSCSACPSHGVCDGGQFLGCEPDHIIRPHPFRLRGLVPLAPTCAPDSDKLMLIALRASRLAARLRAHRGDVICTGSSRHVVDKAPEVHVYGVSAEQIARWAKEDNNLSASPLDEKHLEELNELALRDLQDHGEVLGLMDRCTRDEMWYAATSADMPIGCKLRLAAWRQAREHTILLIALLTMVATWLYGRLAWTRHVQEASRVRRLVQSALVLLRKQAEQSRSDAAITPEPAIAQSHLRDLILQEEHSPAKRDRLWTQVARVVEGNANIRAKDVEFAGEELRAWEWTGKIDRTDAIEEEMMERKSLGRLS</sequence>
<evidence type="ECO:0000256" key="1">
    <source>
        <dbReference type="ARBA" id="ARBA00004540"/>
    </source>
</evidence>
<dbReference type="OrthoDB" id="5376590at2759"/>
<keyword evidence="3 8" id="KW-0812">Transmembrane</keyword>
<keyword evidence="6" id="KW-0539">Nucleus</keyword>
<feature type="domain" description="HeH/LEM" evidence="10">
    <location>
        <begin position="15"/>
        <end position="41"/>
    </location>
</feature>
<feature type="region of interest" description="Disordered" evidence="7">
    <location>
        <begin position="382"/>
        <end position="412"/>
    </location>
</feature>
<dbReference type="PANTHER" id="PTHR47808">
    <property type="entry name" value="INNER NUCLEAR MEMBRANE PROTEIN HEH2-RELATED"/>
    <property type="match status" value="1"/>
</dbReference>
<dbReference type="GO" id="GO:0071763">
    <property type="term" value="P:nuclear membrane organization"/>
    <property type="evidence" value="ECO:0007669"/>
    <property type="project" value="TreeGrafter"/>
</dbReference>
<dbReference type="Pfam" id="PF12949">
    <property type="entry name" value="HeH"/>
    <property type="match status" value="1"/>
</dbReference>
<reference evidence="12" key="1">
    <citation type="submission" date="2016-10" db="EMBL/GenBank/DDBJ databases">
        <authorList>
            <person name="Jeantristanb JTB J.-T."/>
            <person name="Ricardo R."/>
        </authorList>
    </citation>
    <scope>NUCLEOTIDE SEQUENCE [LARGE SCALE GENOMIC DNA]</scope>
</reference>
<evidence type="ECO:0000256" key="3">
    <source>
        <dbReference type="ARBA" id="ARBA00022692"/>
    </source>
</evidence>
<feature type="region of interest" description="Disordered" evidence="7">
    <location>
        <begin position="267"/>
        <end position="306"/>
    </location>
</feature>
<evidence type="ECO:0000256" key="5">
    <source>
        <dbReference type="ARBA" id="ARBA00023136"/>
    </source>
</evidence>
<keyword evidence="4 8" id="KW-1133">Transmembrane helix</keyword>
<feature type="transmembrane region" description="Helical" evidence="8">
    <location>
        <begin position="677"/>
        <end position="696"/>
    </location>
</feature>
<keyword evidence="5 8" id="KW-0472">Membrane</keyword>
<protein>
    <submittedName>
        <fullName evidence="11">BZ3500_MvSof-1268-A1-R1_Chr8-2g10062 protein</fullName>
    </submittedName>
</protein>
<accession>A0A2X0N8T5</accession>
<keyword evidence="2" id="KW-0597">Phosphoprotein</keyword>
<dbReference type="GO" id="GO:0034399">
    <property type="term" value="C:nuclear periphery"/>
    <property type="evidence" value="ECO:0007669"/>
    <property type="project" value="TreeGrafter"/>
</dbReference>
<evidence type="ECO:0000259" key="9">
    <source>
        <dbReference type="Pfam" id="PF09402"/>
    </source>
</evidence>
<name>A0A2X0N8T5_9BASI</name>
<evidence type="ECO:0000256" key="2">
    <source>
        <dbReference type="ARBA" id="ARBA00022553"/>
    </source>
</evidence>
<evidence type="ECO:0000256" key="4">
    <source>
        <dbReference type="ARBA" id="ARBA00022989"/>
    </source>
</evidence>
<dbReference type="Pfam" id="PF09402">
    <property type="entry name" value="MSC"/>
    <property type="match status" value="1"/>
</dbReference>
<evidence type="ECO:0000313" key="12">
    <source>
        <dbReference type="Proteomes" id="UP000249723"/>
    </source>
</evidence>
<feature type="compositionally biased region" description="Polar residues" evidence="7">
    <location>
        <begin position="293"/>
        <end position="305"/>
    </location>
</feature>
<dbReference type="AlphaFoldDB" id="A0A2X0N8T5"/>
<dbReference type="GO" id="GO:0005783">
    <property type="term" value="C:endoplasmic reticulum"/>
    <property type="evidence" value="ECO:0007669"/>
    <property type="project" value="TreeGrafter"/>
</dbReference>
<evidence type="ECO:0000313" key="11">
    <source>
        <dbReference type="EMBL" id="SCZ96239.1"/>
    </source>
</evidence>
<proteinExistence type="predicted"/>